<sequence length="150" mass="16932">MTTPPCLNHQHSSSSSPFLSPSSSSPSFNQGLEMDEAIKVFCEMGLYGLCEKGRVSQGLGFYKEMRGKGLPLNGTDSLRFQDEIDVLFDVLNNSMVPDLLTYKTLFEDLCREGRGNEAFQLLEELRKKEGSMEEKTYKTLLDGLHFSCWE</sequence>
<accession>A0A822Y611</accession>
<dbReference type="EMBL" id="DUZY01000002">
    <property type="protein sequence ID" value="DAD27453.1"/>
    <property type="molecule type" value="Genomic_DNA"/>
</dbReference>
<name>A0A822Y611_NELNU</name>
<keyword evidence="1" id="KW-0677">Repeat</keyword>
<feature type="compositionally biased region" description="Polar residues" evidence="3">
    <location>
        <begin position="1"/>
        <end position="11"/>
    </location>
</feature>
<feature type="region of interest" description="Disordered" evidence="3">
    <location>
        <begin position="1"/>
        <end position="27"/>
    </location>
</feature>
<reference evidence="4 5" key="1">
    <citation type="journal article" date="2020" name="Mol. Biol. Evol.">
        <title>Distinct Expression and Methylation Patterns for Genes with Different Fates following a Single Whole-Genome Duplication in Flowering Plants.</title>
        <authorList>
            <person name="Shi T."/>
            <person name="Rahmani R.S."/>
            <person name="Gugger P.F."/>
            <person name="Wang M."/>
            <person name="Li H."/>
            <person name="Zhang Y."/>
            <person name="Li Z."/>
            <person name="Wang Q."/>
            <person name="Van de Peer Y."/>
            <person name="Marchal K."/>
            <person name="Chen J."/>
        </authorList>
    </citation>
    <scope>NUCLEOTIDE SEQUENCE [LARGE SCALE GENOMIC DNA]</scope>
    <source>
        <tissue evidence="4">Leaf</tissue>
    </source>
</reference>
<dbReference type="PANTHER" id="PTHR47932">
    <property type="entry name" value="ATPASE EXPRESSION PROTEIN 3"/>
    <property type="match status" value="1"/>
</dbReference>
<organism evidence="4 5">
    <name type="scientific">Nelumbo nucifera</name>
    <name type="common">Sacred lotus</name>
    <dbReference type="NCBI Taxonomy" id="4432"/>
    <lineage>
        <taxon>Eukaryota</taxon>
        <taxon>Viridiplantae</taxon>
        <taxon>Streptophyta</taxon>
        <taxon>Embryophyta</taxon>
        <taxon>Tracheophyta</taxon>
        <taxon>Spermatophyta</taxon>
        <taxon>Magnoliopsida</taxon>
        <taxon>Proteales</taxon>
        <taxon>Nelumbonaceae</taxon>
        <taxon>Nelumbo</taxon>
    </lineage>
</organism>
<feature type="repeat" description="PPR" evidence="2">
    <location>
        <begin position="98"/>
        <end position="132"/>
    </location>
</feature>
<feature type="compositionally biased region" description="Low complexity" evidence="3">
    <location>
        <begin position="12"/>
        <end position="27"/>
    </location>
</feature>
<evidence type="ECO:0000313" key="5">
    <source>
        <dbReference type="Proteomes" id="UP000607653"/>
    </source>
</evidence>
<dbReference type="InterPro" id="IPR011990">
    <property type="entry name" value="TPR-like_helical_dom_sf"/>
</dbReference>
<protein>
    <submittedName>
        <fullName evidence="4">Uncharacterized protein</fullName>
    </submittedName>
</protein>
<dbReference type="Pfam" id="PF01535">
    <property type="entry name" value="PPR"/>
    <property type="match status" value="1"/>
</dbReference>
<dbReference type="Proteomes" id="UP000607653">
    <property type="component" value="Unassembled WGS sequence"/>
</dbReference>
<comment type="caution">
    <text evidence="4">The sequence shown here is derived from an EMBL/GenBank/DDBJ whole genome shotgun (WGS) entry which is preliminary data.</text>
</comment>
<dbReference type="PROSITE" id="PS51375">
    <property type="entry name" value="PPR"/>
    <property type="match status" value="1"/>
</dbReference>
<proteinExistence type="predicted"/>
<gene>
    <name evidence="4" type="ORF">HUJ06_028921</name>
</gene>
<evidence type="ECO:0000256" key="2">
    <source>
        <dbReference type="PROSITE-ProRule" id="PRU00708"/>
    </source>
</evidence>
<evidence type="ECO:0000313" key="4">
    <source>
        <dbReference type="EMBL" id="DAD27453.1"/>
    </source>
</evidence>
<dbReference type="NCBIfam" id="TIGR00756">
    <property type="entry name" value="PPR"/>
    <property type="match status" value="1"/>
</dbReference>
<dbReference type="InterPro" id="IPR002885">
    <property type="entry name" value="PPR_rpt"/>
</dbReference>
<evidence type="ECO:0000256" key="1">
    <source>
        <dbReference type="ARBA" id="ARBA00022737"/>
    </source>
</evidence>
<dbReference type="PANTHER" id="PTHR47932:SF2">
    <property type="entry name" value="OS10G0484300 PROTEIN"/>
    <property type="match status" value="1"/>
</dbReference>
<dbReference type="Gene3D" id="1.25.40.10">
    <property type="entry name" value="Tetratricopeptide repeat domain"/>
    <property type="match status" value="1"/>
</dbReference>
<evidence type="ECO:0000256" key="3">
    <source>
        <dbReference type="SAM" id="MobiDB-lite"/>
    </source>
</evidence>
<keyword evidence="5" id="KW-1185">Reference proteome</keyword>
<dbReference type="AlphaFoldDB" id="A0A822Y611"/>
<dbReference type="Pfam" id="PF13041">
    <property type="entry name" value="PPR_2"/>
    <property type="match status" value="1"/>
</dbReference>